<keyword evidence="1" id="KW-0812">Transmembrane</keyword>
<protein>
    <submittedName>
        <fullName evidence="2">DUF4239 domain-containing protein</fullName>
    </submittedName>
</protein>
<dbReference type="AlphaFoldDB" id="A0AAU2H0E0"/>
<keyword evidence="1" id="KW-0472">Membrane</keyword>
<dbReference type="EMBL" id="CP108253">
    <property type="protein sequence ID" value="WTU41601.1"/>
    <property type="molecule type" value="Genomic_DNA"/>
</dbReference>
<feature type="transmembrane region" description="Helical" evidence="1">
    <location>
        <begin position="44"/>
        <end position="67"/>
    </location>
</feature>
<accession>A0AAU2H0E0</accession>
<organism evidence="2">
    <name type="scientific">Streptomyces sp. NBC_00060</name>
    <dbReference type="NCBI Taxonomy" id="2975636"/>
    <lineage>
        <taxon>Bacteria</taxon>
        <taxon>Bacillati</taxon>
        <taxon>Actinomycetota</taxon>
        <taxon>Actinomycetes</taxon>
        <taxon>Kitasatosporales</taxon>
        <taxon>Streptomycetaceae</taxon>
        <taxon>Streptomyces</taxon>
    </lineage>
</organism>
<dbReference type="InterPro" id="IPR025333">
    <property type="entry name" value="DUF4239"/>
</dbReference>
<name>A0AAU2H0E0_9ACTN</name>
<proteinExistence type="predicted"/>
<gene>
    <name evidence="2" type="ORF">OHV25_19465</name>
</gene>
<feature type="transmembrane region" description="Helical" evidence="1">
    <location>
        <begin position="181"/>
        <end position="204"/>
    </location>
</feature>
<feature type="transmembrane region" description="Helical" evidence="1">
    <location>
        <begin position="210"/>
        <end position="230"/>
    </location>
</feature>
<reference evidence="2" key="1">
    <citation type="submission" date="2022-10" db="EMBL/GenBank/DDBJ databases">
        <title>The complete genomes of actinobacterial strains from the NBC collection.</title>
        <authorList>
            <person name="Joergensen T.S."/>
            <person name="Alvarez Arevalo M."/>
            <person name="Sterndorff E.B."/>
            <person name="Faurdal D."/>
            <person name="Vuksanovic O."/>
            <person name="Mourched A.-S."/>
            <person name="Charusanti P."/>
            <person name="Shaw S."/>
            <person name="Blin K."/>
            <person name="Weber T."/>
        </authorList>
    </citation>
    <scope>NUCLEOTIDE SEQUENCE</scope>
    <source>
        <strain evidence="2">NBC_00060</strain>
    </source>
</reference>
<keyword evidence="1" id="KW-1133">Transmembrane helix</keyword>
<evidence type="ECO:0000313" key="2">
    <source>
        <dbReference type="EMBL" id="WTU41601.1"/>
    </source>
</evidence>
<sequence>MSQWLVLVAALVLVCAVVLTVTVLRHRRVADAEDPSETPDVIEYMVMMVGVVYAIVLGLAIAGVWEARGAAEDSVRREAQALYEVGQRVDVYPPAVRDRIRGEIDAYAAHTVSAEWPLLVQGQEPSPQGAALLAAVRTDVTHRAPANDLQAQAYQPLLDQIATADDARHTRIDSAGSTLPGVVWFGLVAGAVVTIGLIFTLQIRRSARELLLAGIFSGLIVFLLFLVWSFDAPFGRSGTESADPFRELAPTMTAAQAAQPTN</sequence>
<dbReference type="Pfam" id="PF14023">
    <property type="entry name" value="Bestrophin-like"/>
    <property type="match status" value="1"/>
</dbReference>
<evidence type="ECO:0000256" key="1">
    <source>
        <dbReference type="SAM" id="Phobius"/>
    </source>
</evidence>